<dbReference type="Proteomes" id="UP000188613">
    <property type="component" value="Unassembled WGS sequence"/>
</dbReference>
<sequence length="84" mass="9170">MCTSCGVRLNSSVSSGQDHPSGLLNLAVCCFPLLGLILYFIWREDKPKSAKSVCKWAIVGFVLGIVLYIAGMLIGALSESMYYY</sequence>
<protein>
    <submittedName>
        <fullName evidence="2">Uncharacterized protein</fullName>
    </submittedName>
</protein>
<gene>
    <name evidence="2" type="ORF">BTO28_08545</name>
</gene>
<accession>A0A1V2A880</accession>
<feature type="transmembrane region" description="Helical" evidence="1">
    <location>
        <begin position="54"/>
        <end position="77"/>
    </location>
</feature>
<feature type="transmembrane region" description="Helical" evidence="1">
    <location>
        <begin position="22"/>
        <end position="42"/>
    </location>
</feature>
<evidence type="ECO:0000313" key="2">
    <source>
        <dbReference type="EMBL" id="OMP67176.1"/>
    </source>
</evidence>
<comment type="caution">
    <text evidence="2">The sequence shown here is derived from an EMBL/GenBank/DDBJ whole genome shotgun (WGS) entry which is preliminary data.</text>
</comment>
<keyword evidence="1" id="KW-0472">Membrane</keyword>
<evidence type="ECO:0000313" key="3">
    <source>
        <dbReference type="Proteomes" id="UP000188613"/>
    </source>
</evidence>
<organism evidence="2 3">
    <name type="scientific">Domibacillus epiphyticus</name>
    <dbReference type="NCBI Taxonomy" id="1714355"/>
    <lineage>
        <taxon>Bacteria</taxon>
        <taxon>Bacillati</taxon>
        <taxon>Bacillota</taxon>
        <taxon>Bacilli</taxon>
        <taxon>Bacillales</taxon>
        <taxon>Bacillaceae</taxon>
        <taxon>Domibacillus</taxon>
    </lineage>
</organism>
<dbReference type="EMBL" id="MSFI01000012">
    <property type="protein sequence ID" value="OMP67176.1"/>
    <property type="molecule type" value="Genomic_DNA"/>
</dbReference>
<dbReference type="AlphaFoldDB" id="A0A1V2A880"/>
<proteinExistence type="predicted"/>
<keyword evidence="3" id="KW-1185">Reference proteome</keyword>
<evidence type="ECO:0000256" key="1">
    <source>
        <dbReference type="SAM" id="Phobius"/>
    </source>
</evidence>
<keyword evidence="1" id="KW-1133">Transmembrane helix</keyword>
<name>A0A1V2A880_9BACI</name>
<reference evidence="2 3" key="1">
    <citation type="submission" date="2016-12" db="EMBL/GenBank/DDBJ databases">
        <title>Domibacillus sp. SAB 38T whole genome sequencing.</title>
        <authorList>
            <person name="Verma A."/>
            <person name="Ojha A.K."/>
            <person name="Krishnamurthi S."/>
        </authorList>
    </citation>
    <scope>NUCLEOTIDE SEQUENCE [LARGE SCALE GENOMIC DNA]</scope>
    <source>
        <strain evidence="2 3">SAB 38</strain>
    </source>
</reference>
<keyword evidence="1" id="KW-0812">Transmembrane</keyword>